<dbReference type="PANTHER" id="PTHR35841">
    <property type="entry name" value="PHOSPHONATES-BINDING PERIPLASMIC PROTEIN"/>
    <property type="match status" value="1"/>
</dbReference>
<dbReference type="Proteomes" id="UP000613512">
    <property type="component" value="Unassembled WGS sequence"/>
</dbReference>
<dbReference type="RefSeq" id="WP_229740798.1">
    <property type="nucleotide sequence ID" value="NZ_BMEY01000026.1"/>
</dbReference>
<feature type="signal peptide" evidence="2">
    <location>
        <begin position="1"/>
        <end position="18"/>
    </location>
</feature>
<reference evidence="3" key="2">
    <citation type="submission" date="2020-09" db="EMBL/GenBank/DDBJ databases">
        <authorList>
            <person name="Sun Q."/>
            <person name="Zhou Y."/>
        </authorList>
    </citation>
    <scope>NUCLEOTIDE SEQUENCE</scope>
    <source>
        <strain evidence="3">CGMCC 1.12408</strain>
    </source>
</reference>
<feature type="region of interest" description="Disordered" evidence="1">
    <location>
        <begin position="23"/>
        <end position="53"/>
    </location>
</feature>
<dbReference type="SUPFAM" id="SSF53850">
    <property type="entry name" value="Periplasmic binding protein-like II"/>
    <property type="match status" value="1"/>
</dbReference>
<dbReference type="AlphaFoldDB" id="A0A916WDK8"/>
<dbReference type="EMBL" id="BMEY01000026">
    <property type="protein sequence ID" value="GGA89963.1"/>
    <property type="molecule type" value="Genomic_DNA"/>
</dbReference>
<feature type="compositionally biased region" description="Low complexity" evidence="1">
    <location>
        <begin position="35"/>
        <end position="53"/>
    </location>
</feature>
<evidence type="ECO:0000256" key="1">
    <source>
        <dbReference type="SAM" id="MobiDB-lite"/>
    </source>
</evidence>
<protein>
    <submittedName>
        <fullName evidence="3">Phosphonate ABC transporter substrate-binding protein</fullName>
    </submittedName>
</protein>
<gene>
    <name evidence="3" type="primary">ycjI</name>
    <name evidence="3" type="ORF">GCM10008025_35680</name>
</gene>
<name>A0A916WDK8_9BACI</name>
<keyword evidence="4" id="KW-1185">Reference proteome</keyword>
<feature type="compositionally biased region" description="Basic and acidic residues" evidence="1">
    <location>
        <begin position="24"/>
        <end position="34"/>
    </location>
</feature>
<feature type="region of interest" description="Disordered" evidence="1">
    <location>
        <begin position="340"/>
        <end position="362"/>
    </location>
</feature>
<sequence length="362" mass="39129">MKKVLLSLVMVLFIVALAACGDSSDDKESKEKNENNSTETAANNNNDNNSESSNQVIESLSIGFVPSREPDEIITATEPLKELLTDELATLGYDVEEVDITVGTNYEAVGEGLSAGTIDIGLIPGGTYVLYDDGAEVVLTATRAGLSNDSDDAKYWNDNKPTEASDNQVTYYRALVIAGPSEIGQALADKVNNGEELTWDDVNSASWAVMSSSSPAGYIYPAIWLSDNFDKTITDLDNVVQTDSYGSAFARLAVGQIDVLVTYADARRDNADAWNGDGTIWEDTNVIGVTPGIYNDTISVSKNSKIMDEDLKSAIQTAFMNIAETDAGKEVISIYNHEGYQPASSEDYDNERKAQEIVKSLQ</sequence>
<evidence type="ECO:0000313" key="3">
    <source>
        <dbReference type="EMBL" id="GGA89963.1"/>
    </source>
</evidence>
<dbReference type="PROSITE" id="PS51257">
    <property type="entry name" value="PROKAR_LIPOPROTEIN"/>
    <property type="match status" value="1"/>
</dbReference>
<comment type="caution">
    <text evidence="3">The sequence shown here is derived from an EMBL/GenBank/DDBJ whole genome shotgun (WGS) entry which is preliminary data.</text>
</comment>
<accession>A0A916WDK8</accession>
<keyword evidence="2" id="KW-0732">Signal</keyword>
<proteinExistence type="predicted"/>
<dbReference type="Gene3D" id="3.40.190.10">
    <property type="entry name" value="Periplasmic binding protein-like II"/>
    <property type="match status" value="2"/>
</dbReference>
<reference evidence="3" key="1">
    <citation type="journal article" date="2014" name="Int. J. Syst. Evol. Microbiol.">
        <title>Complete genome sequence of Corynebacterium casei LMG S-19264T (=DSM 44701T), isolated from a smear-ripened cheese.</title>
        <authorList>
            <consortium name="US DOE Joint Genome Institute (JGI-PGF)"/>
            <person name="Walter F."/>
            <person name="Albersmeier A."/>
            <person name="Kalinowski J."/>
            <person name="Ruckert C."/>
        </authorList>
    </citation>
    <scope>NUCLEOTIDE SEQUENCE</scope>
    <source>
        <strain evidence="3">CGMCC 1.12408</strain>
    </source>
</reference>
<dbReference type="PANTHER" id="PTHR35841:SF1">
    <property type="entry name" value="PHOSPHONATES-BINDING PERIPLASMIC PROTEIN"/>
    <property type="match status" value="1"/>
</dbReference>
<organism evidence="3 4">
    <name type="scientific">Ornithinibacillus halotolerans</name>
    <dbReference type="NCBI Taxonomy" id="1274357"/>
    <lineage>
        <taxon>Bacteria</taxon>
        <taxon>Bacillati</taxon>
        <taxon>Bacillota</taxon>
        <taxon>Bacilli</taxon>
        <taxon>Bacillales</taxon>
        <taxon>Bacillaceae</taxon>
        <taxon>Ornithinibacillus</taxon>
    </lineage>
</organism>
<feature type="chain" id="PRO_5038978234" evidence="2">
    <location>
        <begin position="19"/>
        <end position="362"/>
    </location>
</feature>
<dbReference type="Pfam" id="PF12974">
    <property type="entry name" value="Phosphonate-bd"/>
    <property type="match status" value="1"/>
</dbReference>
<evidence type="ECO:0000256" key="2">
    <source>
        <dbReference type="SAM" id="SignalP"/>
    </source>
</evidence>
<evidence type="ECO:0000313" key="4">
    <source>
        <dbReference type="Proteomes" id="UP000613512"/>
    </source>
</evidence>